<dbReference type="InterPro" id="IPR016181">
    <property type="entry name" value="Acyl_CoA_acyltransferase"/>
</dbReference>
<dbReference type="Proteomes" id="UP001181622">
    <property type="component" value="Unassembled WGS sequence"/>
</dbReference>
<proteinExistence type="predicted"/>
<evidence type="ECO:0000259" key="1">
    <source>
        <dbReference type="PROSITE" id="PS51186"/>
    </source>
</evidence>
<dbReference type="Gene3D" id="3.40.630.30">
    <property type="match status" value="1"/>
</dbReference>
<dbReference type="EMBL" id="JADBEO010000045">
    <property type="protein sequence ID" value="MDR4308283.1"/>
    <property type="molecule type" value="Genomic_DNA"/>
</dbReference>
<name>A0ABU1DJH9_9HYPH</name>
<dbReference type="RefSeq" id="WP_309393903.1">
    <property type="nucleotide sequence ID" value="NZ_JADBEO010000045.1"/>
</dbReference>
<evidence type="ECO:0000313" key="3">
    <source>
        <dbReference type="Proteomes" id="UP001181622"/>
    </source>
</evidence>
<dbReference type="CDD" id="cd04301">
    <property type="entry name" value="NAT_SF"/>
    <property type="match status" value="1"/>
</dbReference>
<sequence length="138" mass="15432">MTVEIAAPEEPNQDDRAAILRGLVAFNNATYGPSDIRPLAVLLREGGETVGGLWGRTSYGWLFIELLFVPEIMRGRGLGATLIKRAEDIARGRGCANAWIDCFGEPNRRFYERRGFAVFGSMPDHPDGVTRYFLRKKL</sequence>
<protein>
    <submittedName>
        <fullName evidence="2">GNAT family N-acetyltransferase</fullName>
    </submittedName>
</protein>
<dbReference type="SUPFAM" id="SSF55729">
    <property type="entry name" value="Acyl-CoA N-acyltransferases (Nat)"/>
    <property type="match status" value="1"/>
</dbReference>
<gene>
    <name evidence="2" type="ORF">IHQ68_16820</name>
</gene>
<organism evidence="2 3">
    <name type="scientific">Chelatococcus sambhunathii</name>
    <dbReference type="NCBI Taxonomy" id="363953"/>
    <lineage>
        <taxon>Bacteria</taxon>
        <taxon>Pseudomonadati</taxon>
        <taxon>Pseudomonadota</taxon>
        <taxon>Alphaproteobacteria</taxon>
        <taxon>Hyphomicrobiales</taxon>
        <taxon>Chelatococcaceae</taxon>
        <taxon>Chelatococcus</taxon>
    </lineage>
</organism>
<evidence type="ECO:0000313" key="2">
    <source>
        <dbReference type="EMBL" id="MDR4308283.1"/>
    </source>
</evidence>
<comment type="caution">
    <text evidence="2">The sequence shown here is derived from an EMBL/GenBank/DDBJ whole genome shotgun (WGS) entry which is preliminary data.</text>
</comment>
<keyword evidence="3" id="KW-1185">Reference proteome</keyword>
<reference evidence="2" key="1">
    <citation type="submission" date="2020-10" db="EMBL/GenBank/DDBJ databases">
        <authorList>
            <person name="Abbas A."/>
            <person name="Razzaq R."/>
            <person name="Waqas M."/>
            <person name="Abbas N."/>
            <person name="Nielsen T.K."/>
            <person name="Hansen L.H."/>
            <person name="Hussain S."/>
            <person name="Shahid M."/>
        </authorList>
    </citation>
    <scope>NUCLEOTIDE SEQUENCE</scope>
    <source>
        <strain evidence="2">S14</strain>
    </source>
</reference>
<dbReference type="InterPro" id="IPR000182">
    <property type="entry name" value="GNAT_dom"/>
</dbReference>
<dbReference type="PROSITE" id="PS51186">
    <property type="entry name" value="GNAT"/>
    <property type="match status" value="1"/>
</dbReference>
<accession>A0ABU1DJH9</accession>
<dbReference type="Pfam" id="PF00583">
    <property type="entry name" value="Acetyltransf_1"/>
    <property type="match status" value="1"/>
</dbReference>
<feature type="domain" description="N-acetyltransferase" evidence="1">
    <location>
        <begin position="3"/>
        <end position="138"/>
    </location>
</feature>